<feature type="transmembrane region" description="Helical" evidence="1">
    <location>
        <begin position="62"/>
        <end position="82"/>
    </location>
</feature>
<organism evidence="2 3">
    <name type="scientific">Solimonas aquatica</name>
    <dbReference type="NCBI Taxonomy" id="489703"/>
    <lineage>
        <taxon>Bacteria</taxon>
        <taxon>Pseudomonadati</taxon>
        <taxon>Pseudomonadota</taxon>
        <taxon>Gammaproteobacteria</taxon>
        <taxon>Nevskiales</taxon>
        <taxon>Nevskiaceae</taxon>
        <taxon>Solimonas</taxon>
    </lineage>
</organism>
<dbReference type="InterPro" id="IPR029058">
    <property type="entry name" value="AB_hydrolase_fold"/>
</dbReference>
<dbReference type="SUPFAM" id="SSF53474">
    <property type="entry name" value="alpha/beta-Hydrolases"/>
    <property type="match status" value="1"/>
</dbReference>
<feature type="transmembrane region" description="Helical" evidence="1">
    <location>
        <begin position="12"/>
        <end position="29"/>
    </location>
</feature>
<dbReference type="Proteomes" id="UP000199233">
    <property type="component" value="Unassembled WGS sequence"/>
</dbReference>
<protein>
    <recommendedName>
        <fullName evidence="4">Alpha/beta hydrolase family protein</fullName>
    </recommendedName>
</protein>
<dbReference type="PANTHER" id="PTHR13617:SF14">
    <property type="entry name" value="PROTEIN ABHD18"/>
    <property type="match status" value="1"/>
</dbReference>
<dbReference type="STRING" id="489703.SAMN04488038_10415"/>
<evidence type="ECO:0000256" key="1">
    <source>
        <dbReference type="SAM" id="Phobius"/>
    </source>
</evidence>
<dbReference type="AlphaFoldDB" id="A0A1H9DF21"/>
<evidence type="ECO:0000313" key="2">
    <source>
        <dbReference type="EMBL" id="SEQ12115.1"/>
    </source>
</evidence>
<sequence>MSNLEYRKPKQWEVLAWVPIASGLYWLLAAQGAAWWLWAVLPGSLQLAAGVNLLATPGGARSLGLLALGAGLGLLFLLPAWWVAGFGVALLAGILSFLSLVTAGRLALRQAPLYLGATPPEVSTRLDLKVAVDELVLGYFVGSARLPSGQAATRACEDVMRLADAIRARGWDRDPQALHSAPPAPEETYIERGRLRGIDYEVLRFDSAYGPPDEFPNAAHWRGLANNGECQVRLLRHPGKPRPWLMCIHGYRMGMPWLDFSLFPPEYLHQKLGLNLIMPVLPLHGARRAGLRSGDEYLDGDLANLFYAQSQALWDLRRSLAWLRANEPGARVGVYGVSLGGYNAALLSCHEAELDFVLAAIPLADVAHALWSVTPPAHRSYLRQQGVTEARYREVLKPVSPLTLPCRLPQERRFVVAATADRIVVPSHPLQLAQHWDVAVQWYQGSHLSIRYEHEPRDLLKLALSRAAWNLG</sequence>
<name>A0A1H9DF21_9GAMM</name>
<dbReference type="RefSeq" id="WP_245732375.1">
    <property type="nucleotide sequence ID" value="NZ_FOFS01000004.1"/>
</dbReference>
<dbReference type="Gene3D" id="3.40.50.1820">
    <property type="entry name" value="alpha/beta hydrolase"/>
    <property type="match status" value="1"/>
</dbReference>
<evidence type="ECO:0008006" key="4">
    <source>
        <dbReference type="Google" id="ProtNLM"/>
    </source>
</evidence>
<gene>
    <name evidence="2" type="ORF">SAMN04488038_10415</name>
</gene>
<accession>A0A1H9DF21</accession>
<reference evidence="2 3" key="1">
    <citation type="submission" date="2016-10" db="EMBL/GenBank/DDBJ databases">
        <authorList>
            <person name="de Groot N.N."/>
        </authorList>
    </citation>
    <scope>NUCLEOTIDE SEQUENCE [LARGE SCALE GENOMIC DNA]</scope>
    <source>
        <strain evidence="2 3">DSM 25927</strain>
    </source>
</reference>
<feature type="transmembrane region" description="Helical" evidence="1">
    <location>
        <begin position="35"/>
        <end position="55"/>
    </location>
</feature>
<keyword evidence="1" id="KW-1133">Transmembrane helix</keyword>
<dbReference type="EMBL" id="FOFS01000004">
    <property type="protein sequence ID" value="SEQ12115.1"/>
    <property type="molecule type" value="Genomic_DNA"/>
</dbReference>
<dbReference type="PANTHER" id="PTHR13617">
    <property type="entry name" value="PROTEIN ABHD18"/>
    <property type="match status" value="1"/>
</dbReference>
<keyword evidence="1" id="KW-0812">Transmembrane</keyword>
<evidence type="ECO:0000313" key="3">
    <source>
        <dbReference type="Proteomes" id="UP000199233"/>
    </source>
</evidence>
<keyword evidence="1" id="KW-0472">Membrane</keyword>
<proteinExistence type="predicted"/>
<keyword evidence="3" id="KW-1185">Reference proteome</keyword>